<protein>
    <submittedName>
        <fullName evidence="2">Uncharacterized protein</fullName>
    </submittedName>
</protein>
<keyword evidence="3" id="KW-1185">Reference proteome</keyword>
<evidence type="ECO:0000256" key="1">
    <source>
        <dbReference type="SAM" id="Phobius"/>
    </source>
</evidence>
<dbReference type="EMBL" id="CP133615">
    <property type="protein sequence ID" value="WMV24538.1"/>
    <property type="molecule type" value="Genomic_DNA"/>
</dbReference>
<feature type="transmembrane region" description="Helical" evidence="1">
    <location>
        <begin position="45"/>
        <end position="62"/>
    </location>
</feature>
<accession>A0AAF0QK22</accession>
<dbReference type="GO" id="GO:0008195">
    <property type="term" value="F:phosphatidate phosphatase activity"/>
    <property type="evidence" value="ECO:0007669"/>
    <property type="project" value="TreeGrafter"/>
</dbReference>
<dbReference type="InterPro" id="IPR043216">
    <property type="entry name" value="PAP-like"/>
</dbReference>
<keyword evidence="1" id="KW-0812">Transmembrane</keyword>
<dbReference type="InterPro" id="IPR036938">
    <property type="entry name" value="PAP2/HPO_sf"/>
</dbReference>
<proteinExistence type="predicted"/>
<gene>
    <name evidence="2" type="ORF">MTR67_017923</name>
</gene>
<feature type="transmembrane region" description="Helical" evidence="1">
    <location>
        <begin position="12"/>
        <end position="30"/>
    </location>
</feature>
<dbReference type="GO" id="GO:0046839">
    <property type="term" value="P:phospholipid dephosphorylation"/>
    <property type="evidence" value="ECO:0007669"/>
    <property type="project" value="TreeGrafter"/>
</dbReference>
<organism evidence="2 3">
    <name type="scientific">Solanum verrucosum</name>
    <dbReference type="NCBI Taxonomy" id="315347"/>
    <lineage>
        <taxon>Eukaryota</taxon>
        <taxon>Viridiplantae</taxon>
        <taxon>Streptophyta</taxon>
        <taxon>Embryophyta</taxon>
        <taxon>Tracheophyta</taxon>
        <taxon>Spermatophyta</taxon>
        <taxon>Magnoliopsida</taxon>
        <taxon>eudicotyledons</taxon>
        <taxon>Gunneridae</taxon>
        <taxon>Pentapetalae</taxon>
        <taxon>asterids</taxon>
        <taxon>lamiids</taxon>
        <taxon>Solanales</taxon>
        <taxon>Solanaceae</taxon>
        <taxon>Solanoideae</taxon>
        <taxon>Solaneae</taxon>
        <taxon>Solanum</taxon>
    </lineage>
</organism>
<dbReference type="GO" id="GO:0006644">
    <property type="term" value="P:phospholipid metabolic process"/>
    <property type="evidence" value="ECO:0007669"/>
    <property type="project" value="InterPro"/>
</dbReference>
<sequence>MSTHFLRRDVYDLHHAILGIMYSVLVTAVITDSIKDVVGRPLPNFFYRCFPYGIEVCLLLTLSHNIMA</sequence>
<evidence type="ECO:0000313" key="3">
    <source>
        <dbReference type="Proteomes" id="UP001234989"/>
    </source>
</evidence>
<dbReference type="SUPFAM" id="SSF48317">
    <property type="entry name" value="Acid phosphatase/Vanadium-dependent haloperoxidase"/>
    <property type="match status" value="1"/>
</dbReference>
<dbReference type="PANTHER" id="PTHR10165">
    <property type="entry name" value="LIPID PHOSPHATE PHOSPHATASE"/>
    <property type="match status" value="1"/>
</dbReference>
<dbReference type="PANTHER" id="PTHR10165:SF91">
    <property type="entry name" value="LIPID PHOSPHATE PHOSPHATASE-LIKE PROTEIN"/>
    <property type="match status" value="1"/>
</dbReference>
<dbReference type="Proteomes" id="UP001234989">
    <property type="component" value="Chromosome 4"/>
</dbReference>
<keyword evidence="1" id="KW-1133">Transmembrane helix</keyword>
<reference evidence="2" key="1">
    <citation type="submission" date="2023-08" db="EMBL/GenBank/DDBJ databases">
        <title>A de novo genome assembly of Solanum verrucosum Schlechtendal, a Mexican diploid species geographically isolated from the other diploid A-genome species in potato relatives.</title>
        <authorList>
            <person name="Hosaka K."/>
        </authorList>
    </citation>
    <scope>NUCLEOTIDE SEQUENCE</scope>
    <source>
        <tissue evidence="2">Young leaves</tissue>
    </source>
</reference>
<dbReference type="AlphaFoldDB" id="A0AAF0QK22"/>
<name>A0AAF0QK22_SOLVR</name>
<keyword evidence="1" id="KW-0472">Membrane</keyword>
<dbReference type="GO" id="GO:0016020">
    <property type="term" value="C:membrane"/>
    <property type="evidence" value="ECO:0007669"/>
    <property type="project" value="TreeGrafter"/>
</dbReference>
<dbReference type="Gene3D" id="1.20.144.10">
    <property type="entry name" value="Phosphatidic acid phosphatase type 2/haloperoxidase"/>
    <property type="match status" value="1"/>
</dbReference>
<evidence type="ECO:0000313" key="2">
    <source>
        <dbReference type="EMBL" id="WMV24538.1"/>
    </source>
</evidence>